<dbReference type="SUPFAM" id="SSF54821">
    <property type="entry name" value="Ribosomal protein S3 C-terminal domain"/>
    <property type="match status" value="1"/>
</dbReference>
<dbReference type="InterPro" id="IPR004044">
    <property type="entry name" value="KH_dom_type_2"/>
</dbReference>
<dbReference type="EMBL" id="VUMT01000013">
    <property type="protein sequence ID" value="MSS64096.1"/>
    <property type="molecule type" value="Genomic_DNA"/>
</dbReference>
<dbReference type="PANTHER" id="PTHR11760">
    <property type="entry name" value="30S/40S RIBOSOMAL PROTEIN S3"/>
    <property type="match status" value="1"/>
</dbReference>
<dbReference type="RefSeq" id="WP_154519495.1">
    <property type="nucleotide sequence ID" value="NZ_VUMT01000013.1"/>
</dbReference>
<dbReference type="PROSITE" id="PS50823">
    <property type="entry name" value="KH_TYPE_2"/>
    <property type="match status" value="1"/>
</dbReference>
<dbReference type="InterPro" id="IPR036419">
    <property type="entry name" value="Ribosomal_S3_C_sf"/>
</dbReference>
<keyword evidence="12" id="KW-1185">Reference proteome</keyword>
<dbReference type="InterPro" id="IPR005704">
    <property type="entry name" value="Ribosomal_uS3_bac-typ"/>
</dbReference>
<dbReference type="InterPro" id="IPR004087">
    <property type="entry name" value="KH_dom"/>
</dbReference>
<dbReference type="GO" id="GO:0003729">
    <property type="term" value="F:mRNA binding"/>
    <property type="evidence" value="ECO:0007669"/>
    <property type="project" value="UniProtKB-UniRule"/>
</dbReference>
<dbReference type="GO" id="GO:0003735">
    <property type="term" value="F:structural constituent of ribosome"/>
    <property type="evidence" value="ECO:0007669"/>
    <property type="project" value="InterPro"/>
</dbReference>
<dbReference type="Proteomes" id="UP000482209">
    <property type="component" value="Unassembled WGS sequence"/>
</dbReference>
<accession>A0A6L5XYZ0</accession>
<keyword evidence="2 8" id="KW-0699">rRNA-binding</keyword>
<dbReference type="Gene3D" id="3.30.1140.32">
    <property type="entry name" value="Ribosomal protein S3, C-terminal domain"/>
    <property type="match status" value="1"/>
</dbReference>
<evidence type="ECO:0000256" key="2">
    <source>
        <dbReference type="ARBA" id="ARBA00022730"/>
    </source>
</evidence>
<evidence type="ECO:0000256" key="4">
    <source>
        <dbReference type="ARBA" id="ARBA00022980"/>
    </source>
</evidence>
<dbReference type="AlphaFoldDB" id="A0A6L5XYZ0"/>
<comment type="function">
    <text evidence="6 8">Binds the lower part of the 30S subunit head. Binds mRNA in the 70S ribosome, positioning it for translation.</text>
</comment>
<sequence length="219" mass="24360">MGQKVNPHGLRVGVINDWDSRWYADADFADYLVEDYNIRTFLKKKLYSAGIAKIEIERSADRVKIIIFTAKPGVVIGKGGSEIEKLKVELKKYTDKKILVDIKEVKRPDSNAQLVAENIATQLENRISFRRAMKSCMSRTMKSGALGIKAAVSGRLGGADMARTEFYSDGTIPLQTLRANIDYGFAEADTTYGKIGVKVWIYQGEVLPTKGTKKEGSDK</sequence>
<dbReference type="NCBIfam" id="TIGR01009">
    <property type="entry name" value="rpsC_bact"/>
    <property type="match status" value="1"/>
</dbReference>
<evidence type="ECO:0000313" key="12">
    <source>
        <dbReference type="Proteomes" id="UP000482209"/>
    </source>
</evidence>
<organism evidence="11 12">
    <name type="scientific">Velocimicrobium porci</name>
    <dbReference type="NCBI Taxonomy" id="2606634"/>
    <lineage>
        <taxon>Bacteria</taxon>
        <taxon>Bacillati</taxon>
        <taxon>Bacillota</taxon>
        <taxon>Clostridia</taxon>
        <taxon>Lachnospirales</taxon>
        <taxon>Lachnospiraceae</taxon>
        <taxon>Velocimicrobium</taxon>
    </lineage>
</organism>
<dbReference type="InterPro" id="IPR009019">
    <property type="entry name" value="KH_sf_prok-type"/>
</dbReference>
<dbReference type="Gene3D" id="3.30.300.20">
    <property type="match status" value="1"/>
</dbReference>
<keyword evidence="3 8" id="KW-0694">RNA-binding</keyword>
<dbReference type="InterPro" id="IPR018280">
    <property type="entry name" value="Ribosomal_uS3_CS"/>
</dbReference>
<reference evidence="11 12" key="1">
    <citation type="submission" date="2019-08" db="EMBL/GenBank/DDBJ databases">
        <title>In-depth cultivation of the pig gut microbiome towards novel bacterial diversity and tailored functional studies.</title>
        <authorList>
            <person name="Wylensek D."/>
            <person name="Hitch T.C.A."/>
            <person name="Clavel T."/>
        </authorList>
    </citation>
    <scope>NUCLEOTIDE SEQUENCE [LARGE SCALE GENOMIC DNA]</scope>
    <source>
        <strain evidence="11 12">WCA-693-APC-MOT-I</strain>
    </source>
</reference>
<comment type="similarity">
    <text evidence="1 8 9">Belongs to the universal ribosomal protein uS3 family.</text>
</comment>
<keyword evidence="5 8" id="KW-0687">Ribonucleoprotein</keyword>
<dbReference type="GO" id="GO:0019843">
    <property type="term" value="F:rRNA binding"/>
    <property type="evidence" value="ECO:0007669"/>
    <property type="project" value="UniProtKB-UniRule"/>
</dbReference>
<dbReference type="Pfam" id="PF00189">
    <property type="entry name" value="Ribosomal_S3_C"/>
    <property type="match status" value="1"/>
</dbReference>
<dbReference type="CDD" id="cd02412">
    <property type="entry name" value="KH-II_30S_S3"/>
    <property type="match status" value="1"/>
</dbReference>
<evidence type="ECO:0000256" key="6">
    <source>
        <dbReference type="ARBA" id="ARBA00024998"/>
    </source>
</evidence>
<dbReference type="PANTHER" id="PTHR11760:SF19">
    <property type="entry name" value="SMALL RIBOSOMAL SUBUNIT PROTEIN US3C"/>
    <property type="match status" value="1"/>
</dbReference>
<evidence type="ECO:0000256" key="1">
    <source>
        <dbReference type="ARBA" id="ARBA00010761"/>
    </source>
</evidence>
<comment type="subunit">
    <text evidence="8">Part of the 30S ribosomal subunit. Forms a tight complex with proteins S10 and S14.</text>
</comment>
<evidence type="ECO:0000256" key="7">
    <source>
        <dbReference type="ARBA" id="ARBA00035257"/>
    </source>
</evidence>
<dbReference type="HAMAP" id="MF_01309_B">
    <property type="entry name" value="Ribosomal_uS3_B"/>
    <property type="match status" value="1"/>
</dbReference>
<dbReference type="Pfam" id="PF07650">
    <property type="entry name" value="KH_2"/>
    <property type="match status" value="1"/>
</dbReference>
<comment type="caution">
    <text evidence="11">The sequence shown here is derived from an EMBL/GenBank/DDBJ whole genome shotgun (WGS) entry which is preliminary data.</text>
</comment>
<dbReference type="SUPFAM" id="SSF54814">
    <property type="entry name" value="Prokaryotic type KH domain (KH-domain type II)"/>
    <property type="match status" value="1"/>
</dbReference>
<dbReference type="PROSITE" id="PS00548">
    <property type="entry name" value="RIBOSOMAL_S3"/>
    <property type="match status" value="1"/>
</dbReference>
<gene>
    <name evidence="8 11" type="primary">rpsC</name>
    <name evidence="11" type="ORF">FYJ58_09450</name>
</gene>
<dbReference type="GO" id="GO:0022627">
    <property type="term" value="C:cytosolic small ribosomal subunit"/>
    <property type="evidence" value="ECO:0007669"/>
    <property type="project" value="TreeGrafter"/>
</dbReference>
<dbReference type="GO" id="GO:0006412">
    <property type="term" value="P:translation"/>
    <property type="evidence" value="ECO:0007669"/>
    <property type="project" value="UniProtKB-UniRule"/>
</dbReference>
<name>A0A6L5XYZ0_9FIRM</name>
<feature type="domain" description="KH type-2" evidence="10">
    <location>
        <begin position="38"/>
        <end position="106"/>
    </location>
</feature>
<evidence type="ECO:0000256" key="5">
    <source>
        <dbReference type="ARBA" id="ARBA00023274"/>
    </source>
</evidence>
<evidence type="ECO:0000256" key="3">
    <source>
        <dbReference type="ARBA" id="ARBA00022884"/>
    </source>
</evidence>
<dbReference type="FunFam" id="3.30.1140.32:FF:000002">
    <property type="entry name" value="30S ribosomal protein S3"/>
    <property type="match status" value="1"/>
</dbReference>
<protein>
    <recommendedName>
        <fullName evidence="7 8">Small ribosomal subunit protein uS3</fullName>
    </recommendedName>
</protein>
<evidence type="ECO:0000256" key="9">
    <source>
        <dbReference type="RuleBase" id="RU003624"/>
    </source>
</evidence>
<dbReference type="InterPro" id="IPR015946">
    <property type="entry name" value="KH_dom-like_a/b"/>
</dbReference>
<keyword evidence="4 8" id="KW-0689">Ribosomal protein</keyword>
<evidence type="ECO:0000256" key="8">
    <source>
        <dbReference type="HAMAP-Rule" id="MF_01309"/>
    </source>
</evidence>
<dbReference type="SMART" id="SM00322">
    <property type="entry name" value="KH"/>
    <property type="match status" value="1"/>
</dbReference>
<dbReference type="InterPro" id="IPR001351">
    <property type="entry name" value="Ribosomal_uS3_C"/>
</dbReference>
<proteinExistence type="inferred from homology"/>
<evidence type="ECO:0000313" key="11">
    <source>
        <dbReference type="EMBL" id="MSS64096.1"/>
    </source>
</evidence>
<evidence type="ECO:0000259" key="10">
    <source>
        <dbReference type="PROSITE" id="PS50823"/>
    </source>
</evidence>
<dbReference type="FunFam" id="3.30.300.20:FF:000001">
    <property type="entry name" value="30S ribosomal protein S3"/>
    <property type="match status" value="1"/>
</dbReference>
<dbReference type="InterPro" id="IPR057258">
    <property type="entry name" value="Ribosomal_uS3"/>
</dbReference>